<dbReference type="Gene3D" id="3.20.20.60">
    <property type="entry name" value="Phosphoenolpyruvate-binding domains"/>
    <property type="match status" value="1"/>
</dbReference>
<dbReference type="PANTHER" id="PTHR30502">
    <property type="entry name" value="2-KETO-3-DEOXY-L-RHAMNONATE ALDOLASE"/>
    <property type="match status" value="1"/>
</dbReference>
<reference evidence="5 6" key="1">
    <citation type="submission" date="2018-04" db="EMBL/GenBank/DDBJ databases">
        <title>Genomic Encyclopedia of Archaeal and Bacterial Type Strains, Phase II (KMG-II): from individual species to whole genera.</title>
        <authorList>
            <person name="Goeker M."/>
        </authorList>
    </citation>
    <scope>NUCLEOTIDE SEQUENCE [LARGE SCALE GENOMIC DNA]</scope>
    <source>
        <strain evidence="5 6">DSM 23382</strain>
    </source>
</reference>
<evidence type="ECO:0000256" key="1">
    <source>
        <dbReference type="ARBA" id="ARBA00005568"/>
    </source>
</evidence>
<dbReference type="GO" id="GO:0046872">
    <property type="term" value="F:metal ion binding"/>
    <property type="evidence" value="ECO:0007669"/>
    <property type="project" value="UniProtKB-KW"/>
</dbReference>
<keyword evidence="6" id="KW-1185">Reference proteome</keyword>
<evidence type="ECO:0000256" key="3">
    <source>
        <dbReference type="ARBA" id="ARBA00023239"/>
    </source>
</evidence>
<dbReference type="InterPro" id="IPR005000">
    <property type="entry name" value="Aldolase/citrate-lyase_domain"/>
</dbReference>
<dbReference type="InterPro" id="IPR015813">
    <property type="entry name" value="Pyrv/PenolPyrv_kinase-like_dom"/>
</dbReference>
<accession>A0A2T5V195</accession>
<dbReference type="Proteomes" id="UP000244081">
    <property type="component" value="Unassembled WGS sequence"/>
</dbReference>
<dbReference type="Pfam" id="PF03328">
    <property type="entry name" value="HpcH_HpaI"/>
    <property type="match status" value="1"/>
</dbReference>
<dbReference type="InterPro" id="IPR050251">
    <property type="entry name" value="HpcH-HpaI_aldolase"/>
</dbReference>
<dbReference type="GO" id="GO:0005737">
    <property type="term" value="C:cytoplasm"/>
    <property type="evidence" value="ECO:0007669"/>
    <property type="project" value="TreeGrafter"/>
</dbReference>
<dbReference type="InterPro" id="IPR040442">
    <property type="entry name" value="Pyrv_kinase-like_dom_sf"/>
</dbReference>
<keyword evidence="2" id="KW-0479">Metal-binding</keyword>
<evidence type="ECO:0000313" key="5">
    <source>
        <dbReference type="EMBL" id="PTW57537.1"/>
    </source>
</evidence>
<dbReference type="PANTHER" id="PTHR30502:SF0">
    <property type="entry name" value="PHOSPHOENOLPYRUVATE CARBOXYLASE FAMILY PROTEIN"/>
    <property type="match status" value="1"/>
</dbReference>
<evidence type="ECO:0000256" key="2">
    <source>
        <dbReference type="ARBA" id="ARBA00022723"/>
    </source>
</evidence>
<keyword evidence="3" id="KW-0456">Lyase</keyword>
<dbReference type="EMBL" id="QAYG01000010">
    <property type="protein sequence ID" value="PTW57537.1"/>
    <property type="molecule type" value="Genomic_DNA"/>
</dbReference>
<sequence>MIEPAMTLANRLRAGETIVTAWSTLPGSAMPQELVRAGYQAVTLDMQHGGHDYASVRDAIPAILLAGGHPVARVPVGDFATASRLLDAGAEAIIAPMIGSVADAREFVSYIKFPPAGTRSWGPARAMELHGVAESQAYLMSADAETIGFGMIETRPALEAVDEIVAVDGLDGVFVGPADLSIALSDGARCEPGGREVQDAARRIARAARDAGKLAGIYCNTLDDAVAAREMGFTFISWTSDKAIIRSGVSATLAPFLEAAANKDR</sequence>
<dbReference type="SUPFAM" id="SSF51621">
    <property type="entry name" value="Phosphoenolpyruvate/pyruvate domain"/>
    <property type="match status" value="1"/>
</dbReference>
<dbReference type="RefSeq" id="WP_245926870.1">
    <property type="nucleotide sequence ID" value="NZ_QAYG01000010.1"/>
</dbReference>
<dbReference type="GO" id="GO:0016832">
    <property type="term" value="F:aldehyde-lyase activity"/>
    <property type="evidence" value="ECO:0007669"/>
    <property type="project" value="TreeGrafter"/>
</dbReference>
<protein>
    <submittedName>
        <fullName evidence="5">4-hydroxy-2-oxoheptanedioate aldolase</fullName>
    </submittedName>
</protein>
<comment type="caution">
    <text evidence="5">The sequence shown here is derived from an EMBL/GenBank/DDBJ whole genome shotgun (WGS) entry which is preliminary data.</text>
</comment>
<evidence type="ECO:0000313" key="6">
    <source>
        <dbReference type="Proteomes" id="UP000244081"/>
    </source>
</evidence>
<dbReference type="AlphaFoldDB" id="A0A2T5V195"/>
<evidence type="ECO:0000259" key="4">
    <source>
        <dbReference type="Pfam" id="PF03328"/>
    </source>
</evidence>
<comment type="similarity">
    <text evidence="1">Belongs to the HpcH/HpaI aldolase family.</text>
</comment>
<proteinExistence type="inferred from homology"/>
<name>A0A2T5V195_9HYPH</name>
<organism evidence="5 6">
    <name type="scientific">Breoghania corrubedonensis</name>
    <dbReference type="NCBI Taxonomy" id="665038"/>
    <lineage>
        <taxon>Bacteria</taxon>
        <taxon>Pseudomonadati</taxon>
        <taxon>Pseudomonadota</taxon>
        <taxon>Alphaproteobacteria</taxon>
        <taxon>Hyphomicrobiales</taxon>
        <taxon>Stappiaceae</taxon>
        <taxon>Breoghania</taxon>
    </lineage>
</organism>
<feature type="domain" description="HpcH/HpaI aldolase/citrate lyase" evidence="4">
    <location>
        <begin position="22"/>
        <end position="243"/>
    </location>
</feature>
<gene>
    <name evidence="5" type="ORF">C8N35_11016</name>
</gene>